<protein>
    <submittedName>
        <fullName evidence="2">LuxR family transcriptional regulator</fullName>
    </submittedName>
</protein>
<accession>A0A927XGI7</accession>
<dbReference type="InterPro" id="IPR045515">
    <property type="entry name" value="DUF6440"/>
</dbReference>
<dbReference type="Pfam" id="PF20037">
    <property type="entry name" value="DUF6440"/>
    <property type="match status" value="1"/>
</dbReference>
<reference evidence="2" key="1">
    <citation type="submission" date="2019-04" db="EMBL/GenBank/DDBJ databases">
        <title>Evolution of Biomass-Degrading Anaerobic Consortia Revealed by Metagenomics.</title>
        <authorList>
            <person name="Peng X."/>
        </authorList>
    </citation>
    <scope>NUCLEOTIDE SEQUENCE</scope>
    <source>
        <strain evidence="2">SIG195</strain>
    </source>
</reference>
<evidence type="ECO:0000313" key="3">
    <source>
        <dbReference type="Proteomes" id="UP000700800"/>
    </source>
</evidence>
<proteinExistence type="predicted"/>
<comment type="caution">
    <text evidence="2">The sequence shown here is derived from an EMBL/GenBank/DDBJ whole genome shotgun (WGS) entry which is preliminary data.</text>
</comment>
<evidence type="ECO:0000259" key="1">
    <source>
        <dbReference type="Pfam" id="PF20037"/>
    </source>
</evidence>
<dbReference type="EMBL" id="SVAF01000002">
    <property type="protein sequence ID" value="MBE6163946.1"/>
    <property type="molecule type" value="Genomic_DNA"/>
</dbReference>
<dbReference type="Proteomes" id="UP000700800">
    <property type="component" value="Unassembled WGS sequence"/>
</dbReference>
<feature type="domain" description="DUF6440" evidence="1">
    <location>
        <begin position="28"/>
        <end position="67"/>
    </location>
</feature>
<sequence>MDKKQLKEYQKQLRERFFSVRFDNKKQNLVLLVDRETGVEYLGVTAGLGDPSGITPLLNTDGTPKINTEWQNHQLYIRKQRLLFID</sequence>
<gene>
    <name evidence="2" type="ORF">E7156_01240</name>
</gene>
<dbReference type="AlphaFoldDB" id="A0A927XGI7"/>
<name>A0A927XGI7_9STRE</name>
<evidence type="ECO:0000313" key="2">
    <source>
        <dbReference type="EMBL" id="MBE6163946.1"/>
    </source>
</evidence>
<organism evidence="2 3">
    <name type="scientific">Streptococcus gallolyticus</name>
    <dbReference type="NCBI Taxonomy" id="315405"/>
    <lineage>
        <taxon>Bacteria</taxon>
        <taxon>Bacillati</taxon>
        <taxon>Bacillota</taxon>
        <taxon>Bacilli</taxon>
        <taxon>Lactobacillales</taxon>
        <taxon>Streptococcaceae</taxon>
        <taxon>Streptococcus</taxon>
    </lineage>
</organism>